<sequence>MTRQHIVFLTGAGVSVESGLSTFRGKNGLWTNEEWAYLASTDALYNDTQKCLDFYNIRRKQLAEVEPNDAHRMIAELEKEHEVTVITQNVDNLHERAGSSHVIHLHGELNKVCSIENQTTCVKEYPLTTPIKVGDKAEDGSQLRPYIVMFGEYIDSMNVAIDYVSKADIFVVIGTSLKVYPAAGFINYAHHEVPKFVIDPGEMDQCTQLGFTHFKTTATAGMKMLLEAFKEL</sequence>
<dbReference type="eggNOG" id="COG0846">
    <property type="taxonomic scope" value="Bacteria"/>
</dbReference>
<gene>
    <name evidence="6" type="ORF">HMPREF3226_00617</name>
</gene>
<dbReference type="SUPFAM" id="SSF52467">
    <property type="entry name" value="DHS-like NAD/FAD-binding domain"/>
    <property type="match status" value="1"/>
</dbReference>
<dbReference type="PROSITE" id="PS50305">
    <property type="entry name" value="SIRTUIN"/>
    <property type="match status" value="1"/>
</dbReference>
<dbReference type="PANTHER" id="PTHR11085:SF4">
    <property type="entry name" value="NAD-DEPENDENT PROTEIN DEACYLASE"/>
    <property type="match status" value="1"/>
</dbReference>
<comment type="caution">
    <text evidence="4">Lacks conserved residue(s) required for the propagation of feature annotation.</text>
</comment>
<dbReference type="InterPro" id="IPR026591">
    <property type="entry name" value="Sirtuin_cat_small_dom_sf"/>
</dbReference>
<name>A0A133QIE1_9BACT</name>
<dbReference type="OrthoDB" id="9800582at2"/>
<dbReference type="PATRIC" id="fig|28128.5.peg.624"/>
<dbReference type="STRING" id="28128.HMPREF3226_00617"/>
<dbReference type="InterPro" id="IPR003000">
    <property type="entry name" value="Sirtuin"/>
</dbReference>
<dbReference type="EC" id="2.3.1.286" evidence="1"/>
<protein>
    <recommendedName>
        <fullName evidence="1">protein acetyllysine N-acetyltransferase</fullName>
        <ecNumber evidence="1">2.3.1.286</ecNumber>
    </recommendedName>
</protein>
<dbReference type="RefSeq" id="WP_025874944.1">
    <property type="nucleotide sequence ID" value="NZ_BAAAXP010000046.1"/>
</dbReference>
<dbReference type="EMBL" id="LRQG01000025">
    <property type="protein sequence ID" value="KXA42651.1"/>
    <property type="molecule type" value="Genomic_DNA"/>
</dbReference>
<feature type="domain" description="Deacetylase sirtuin-type" evidence="5">
    <location>
        <begin position="1"/>
        <end position="232"/>
    </location>
</feature>
<dbReference type="PANTHER" id="PTHR11085">
    <property type="entry name" value="NAD-DEPENDENT PROTEIN DEACYLASE SIRTUIN-5, MITOCHONDRIAL-RELATED"/>
    <property type="match status" value="1"/>
</dbReference>
<dbReference type="Gene3D" id="3.30.1600.10">
    <property type="entry name" value="SIR2/SIRT2 'Small Domain"/>
    <property type="match status" value="1"/>
</dbReference>
<dbReference type="Gene3D" id="3.40.50.1220">
    <property type="entry name" value="TPP-binding domain"/>
    <property type="match status" value="1"/>
</dbReference>
<dbReference type="AlphaFoldDB" id="A0A133QIE1"/>
<evidence type="ECO:0000256" key="1">
    <source>
        <dbReference type="ARBA" id="ARBA00012928"/>
    </source>
</evidence>
<dbReference type="Pfam" id="PF02146">
    <property type="entry name" value="SIR2"/>
    <property type="match status" value="1"/>
</dbReference>
<dbReference type="InterPro" id="IPR050134">
    <property type="entry name" value="NAD-dep_sirtuin_deacylases"/>
</dbReference>
<evidence type="ECO:0000259" key="5">
    <source>
        <dbReference type="PROSITE" id="PS50305"/>
    </source>
</evidence>
<evidence type="ECO:0000256" key="2">
    <source>
        <dbReference type="ARBA" id="ARBA00022679"/>
    </source>
</evidence>
<comment type="caution">
    <text evidence="6">The sequence shown here is derived from an EMBL/GenBank/DDBJ whole genome shotgun (WGS) entry which is preliminary data.</text>
</comment>
<evidence type="ECO:0000256" key="3">
    <source>
        <dbReference type="ARBA" id="ARBA00023027"/>
    </source>
</evidence>
<dbReference type="InterPro" id="IPR026590">
    <property type="entry name" value="Ssirtuin_cat_dom"/>
</dbReference>
<evidence type="ECO:0000256" key="4">
    <source>
        <dbReference type="PROSITE-ProRule" id="PRU00236"/>
    </source>
</evidence>
<keyword evidence="3" id="KW-0520">NAD</keyword>
<dbReference type="GO" id="GO:0017136">
    <property type="term" value="F:histone deacetylase activity, NAD-dependent"/>
    <property type="evidence" value="ECO:0007669"/>
    <property type="project" value="TreeGrafter"/>
</dbReference>
<proteinExistence type="predicted"/>
<keyword evidence="2" id="KW-0808">Transferase</keyword>
<keyword evidence="7" id="KW-1185">Reference proteome</keyword>
<dbReference type="InterPro" id="IPR029035">
    <property type="entry name" value="DHS-like_NAD/FAD-binding_dom"/>
</dbReference>
<evidence type="ECO:0000313" key="7">
    <source>
        <dbReference type="Proteomes" id="UP000070533"/>
    </source>
</evidence>
<dbReference type="GO" id="GO:0070403">
    <property type="term" value="F:NAD+ binding"/>
    <property type="evidence" value="ECO:0007669"/>
    <property type="project" value="InterPro"/>
</dbReference>
<reference evidence="7" key="1">
    <citation type="submission" date="2016-01" db="EMBL/GenBank/DDBJ databases">
        <authorList>
            <person name="Mitreva M."/>
            <person name="Pepin K.H."/>
            <person name="Mihindukulasuriya K.A."/>
            <person name="Fulton R."/>
            <person name="Fronick C."/>
            <person name="O'Laughlin M."/>
            <person name="Miner T."/>
            <person name="Herter B."/>
            <person name="Rosa B.A."/>
            <person name="Cordes M."/>
            <person name="Tomlinson C."/>
            <person name="Wollam A."/>
            <person name="Palsikar V.B."/>
            <person name="Mardis E.R."/>
            <person name="Wilson R.K."/>
        </authorList>
    </citation>
    <scope>NUCLEOTIDE SEQUENCE [LARGE SCALE GENOMIC DNA]</scope>
    <source>
        <strain evidence="7">MJR7716</strain>
    </source>
</reference>
<organism evidence="6 7">
    <name type="scientific">Prevotella corporis</name>
    <dbReference type="NCBI Taxonomy" id="28128"/>
    <lineage>
        <taxon>Bacteria</taxon>
        <taxon>Pseudomonadati</taxon>
        <taxon>Bacteroidota</taxon>
        <taxon>Bacteroidia</taxon>
        <taxon>Bacteroidales</taxon>
        <taxon>Prevotellaceae</taxon>
        <taxon>Prevotella</taxon>
    </lineage>
</organism>
<evidence type="ECO:0000313" key="6">
    <source>
        <dbReference type="EMBL" id="KXA42651.1"/>
    </source>
</evidence>
<accession>A0A133QIE1</accession>
<dbReference type="Proteomes" id="UP000070533">
    <property type="component" value="Unassembled WGS sequence"/>
</dbReference>